<evidence type="ECO:0000256" key="2">
    <source>
        <dbReference type="ARBA" id="ARBA00023284"/>
    </source>
</evidence>
<sequence>MQKGMQVQGEIYPPTPMNVMLSQICMYILFGMIALTFIGESLFKTVDFPLGLKVCNFLKTNFSATMILAFILNTMAQQLVATGAFEIVINDETVFSKLETGRLPTMELLNDLAKTYTDSATS</sequence>
<dbReference type="SUPFAM" id="SSF52833">
    <property type="entry name" value="Thioredoxin-like"/>
    <property type="match status" value="1"/>
</dbReference>
<keyword evidence="2" id="KW-0676">Redox-active center</keyword>
<dbReference type="Gene3D" id="3.40.30.10">
    <property type="entry name" value="Glutaredoxin"/>
    <property type="match status" value="1"/>
</dbReference>
<dbReference type="NCBIfam" id="TIGR02174">
    <property type="entry name" value="CXXU_selWTH"/>
    <property type="match status" value="1"/>
</dbReference>
<keyword evidence="1" id="KW-0732">Signal</keyword>
<dbReference type="GO" id="GO:0005789">
    <property type="term" value="C:endoplasmic reticulum membrane"/>
    <property type="evidence" value="ECO:0007669"/>
    <property type="project" value="TreeGrafter"/>
</dbReference>
<feature type="transmembrane region" description="Helical" evidence="3">
    <location>
        <begin position="20"/>
        <end position="43"/>
    </location>
</feature>
<dbReference type="InterPro" id="IPR036249">
    <property type="entry name" value="Thioredoxin-like_sf"/>
</dbReference>
<dbReference type="PANTHER" id="PTHR13544">
    <property type="entry name" value="SELENOPROTEIN T"/>
    <property type="match status" value="1"/>
</dbReference>
<organism evidence="4">
    <name type="scientific">Lotharella globosa</name>
    <dbReference type="NCBI Taxonomy" id="91324"/>
    <lineage>
        <taxon>Eukaryota</taxon>
        <taxon>Sar</taxon>
        <taxon>Rhizaria</taxon>
        <taxon>Cercozoa</taxon>
        <taxon>Chlorarachniophyceae</taxon>
        <taxon>Lotharella</taxon>
    </lineage>
</organism>
<reference evidence="4" key="1">
    <citation type="submission" date="2021-01" db="EMBL/GenBank/DDBJ databases">
        <authorList>
            <person name="Corre E."/>
            <person name="Pelletier E."/>
            <person name="Niang G."/>
            <person name="Scheremetjew M."/>
            <person name="Finn R."/>
            <person name="Kale V."/>
            <person name="Holt S."/>
            <person name="Cochrane G."/>
            <person name="Meng A."/>
            <person name="Brown T."/>
            <person name="Cohen L."/>
        </authorList>
    </citation>
    <scope>NUCLEOTIDE SEQUENCE</scope>
    <source>
        <strain evidence="4">CCCM811</strain>
    </source>
</reference>
<accession>A0A6U3EPQ7</accession>
<dbReference type="InterPro" id="IPR019389">
    <property type="entry name" value="Selenoprotein_T"/>
</dbReference>
<evidence type="ECO:0000313" key="4">
    <source>
        <dbReference type="EMBL" id="CAE0671345.1"/>
    </source>
</evidence>
<keyword evidence="3" id="KW-1133">Transmembrane helix</keyword>
<dbReference type="GO" id="GO:0004791">
    <property type="term" value="F:thioredoxin-disulfide reductase (NADPH) activity"/>
    <property type="evidence" value="ECO:0007669"/>
    <property type="project" value="TreeGrafter"/>
</dbReference>
<keyword evidence="3" id="KW-0812">Transmembrane</keyword>
<evidence type="ECO:0000256" key="1">
    <source>
        <dbReference type="ARBA" id="ARBA00022729"/>
    </source>
</evidence>
<dbReference type="GO" id="GO:0045454">
    <property type="term" value="P:cell redox homeostasis"/>
    <property type="evidence" value="ECO:0007669"/>
    <property type="project" value="TreeGrafter"/>
</dbReference>
<keyword evidence="3" id="KW-0472">Membrane</keyword>
<protein>
    <recommendedName>
        <fullName evidence="5">Selenoprotein T</fullName>
    </recommendedName>
</protein>
<dbReference type="PANTHER" id="PTHR13544:SF0">
    <property type="entry name" value="THIOREDOXIN REDUCTASE-LIKE SELENOPROTEIN T"/>
    <property type="match status" value="1"/>
</dbReference>
<name>A0A6U3EPQ7_9EUKA</name>
<dbReference type="Pfam" id="PF10262">
    <property type="entry name" value="Rdx"/>
    <property type="match status" value="1"/>
</dbReference>
<dbReference type="AlphaFoldDB" id="A0A6U3EPQ7"/>
<dbReference type="InterPro" id="IPR011893">
    <property type="entry name" value="Selenoprotein_Rdx-typ"/>
</dbReference>
<proteinExistence type="predicted"/>
<dbReference type="EMBL" id="HBIV01032238">
    <property type="protein sequence ID" value="CAE0671345.1"/>
    <property type="molecule type" value="Transcribed_RNA"/>
</dbReference>
<gene>
    <name evidence="4" type="ORF">LGLO00237_LOCUS22990</name>
</gene>
<evidence type="ECO:0000256" key="3">
    <source>
        <dbReference type="SAM" id="Phobius"/>
    </source>
</evidence>
<evidence type="ECO:0008006" key="5">
    <source>
        <dbReference type="Google" id="ProtNLM"/>
    </source>
</evidence>